<keyword evidence="3" id="KW-1185">Reference proteome</keyword>
<dbReference type="RefSeq" id="WP_161433250.1">
    <property type="nucleotide sequence ID" value="NZ_WXYO01000001.1"/>
</dbReference>
<evidence type="ECO:0000313" key="2">
    <source>
        <dbReference type="EMBL" id="NAS10437.1"/>
    </source>
</evidence>
<evidence type="ECO:0000313" key="3">
    <source>
        <dbReference type="Proteomes" id="UP000475249"/>
    </source>
</evidence>
<name>A0A6L9E6S2_9FLAO</name>
<dbReference type="EMBL" id="WXYO01000001">
    <property type="protein sequence ID" value="NAS10437.1"/>
    <property type="molecule type" value="Genomic_DNA"/>
</dbReference>
<dbReference type="AlphaFoldDB" id="A0A6L9E6S2"/>
<feature type="domain" description="STAS" evidence="1">
    <location>
        <begin position="4"/>
        <end position="77"/>
    </location>
</feature>
<protein>
    <recommendedName>
        <fullName evidence="1">STAS domain-containing protein</fullName>
    </recommendedName>
</protein>
<dbReference type="InterPro" id="IPR002645">
    <property type="entry name" value="STAS_dom"/>
</dbReference>
<proteinExistence type="predicted"/>
<dbReference type="Gene3D" id="3.30.750.24">
    <property type="entry name" value="STAS domain"/>
    <property type="match status" value="1"/>
</dbReference>
<gene>
    <name evidence="2" type="ORF">GTQ38_00385</name>
</gene>
<comment type="caution">
    <text evidence="2">The sequence shown here is derived from an EMBL/GenBank/DDBJ whole genome shotgun (WGS) entry which is preliminary data.</text>
</comment>
<sequence length="100" mass="11459">MALQIKDQYGVTELYGFLNAQNMKSLQQHINGSQKQKEMLILSLDRIHGLDHTAARQLELMYRRTAANNKVLTIVGRENKNIAPVMKETKTDYILSNDRA</sequence>
<dbReference type="InterPro" id="IPR036513">
    <property type="entry name" value="STAS_dom_sf"/>
</dbReference>
<evidence type="ECO:0000259" key="1">
    <source>
        <dbReference type="Pfam" id="PF01740"/>
    </source>
</evidence>
<dbReference type="Proteomes" id="UP000475249">
    <property type="component" value="Unassembled WGS sequence"/>
</dbReference>
<reference evidence="2 3" key="1">
    <citation type="submission" date="2020-01" db="EMBL/GenBank/DDBJ databases">
        <title>Bacteria diversity of Porities sp.</title>
        <authorList>
            <person name="Wang G."/>
        </authorList>
    </citation>
    <scope>NUCLEOTIDE SEQUENCE [LARGE SCALE GENOMIC DNA]</scope>
    <source>
        <strain evidence="2 3">R33</strain>
    </source>
</reference>
<dbReference type="Pfam" id="PF01740">
    <property type="entry name" value="STAS"/>
    <property type="match status" value="1"/>
</dbReference>
<organism evidence="2 3">
    <name type="scientific">Poritiphilus flavus</name>
    <dbReference type="NCBI Taxonomy" id="2697053"/>
    <lineage>
        <taxon>Bacteria</taxon>
        <taxon>Pseudomonadati</taxon>
        <taxon>Bacteroidota</taxon>
        <taxon>Flavobacteriia</taxon>
        <taxon>Flavobacteriales</taxon>
        <taxon>Flavobacteriaceae</taxon>
        <taxon>Poritiphilus</taxon>
    </lineage>
</organism>
<dbReference type="SUPFAM" id="SSF52091">
    <property type="entry name" value="SpoIIaa-like"/>
    <property type="match status" value="1"/>
</dbReference>
<accession>A0A6L9E6S2</accession>